<evidence type="ECO:0000256" key="2">
    <source>
        <dbReference type="ARBA" id="ARBA00022723"/>
    </source>
</evidence>
<keyword evidence="2" id="KW-0479">Metal-binding</keyword>
<evidence type="ECO:0000256" key="3">
    <source>
        <dbReference type="ARBA" id="ARBA00022842"/>
    </source>
</evidence>
<evidence type="ECO:0000259" key="4">
    <source>
        <dbReference type="Pfam" id="PF13378"/>
    </source>
</evidence>
<dbReference type="InterPro" id="IPR029065">
    <property type="entry name" value="Enolase_C-like"/>
</dbReference>
<dbReference type="GO" id="GO:0016052">
    <property type="term" value="P:carbohydrate catabolic process"/>
    <property type="evidence" value="ECO:0007669"/>
    <property type="project" value="TreeGrafter"/>
</dbReference>
<dbReference type="Gene3D" id="3.20.20.120">
    <property type="entry name" value="Enolase-like C-terminal domain"/>
    <property type="match status" value="1"/>
</dbReference>
<dbReference type="AlphaFoldDB" id="A0A4D7AVN4"/>
<dbReference type="Pfam" id="PF13378">
    <property type="entry name" value="MR_MLE_C"/>
    <property type="match status" value="1"/>
</dbReference>
<dbReference type="EMBL" id="CP039690">
    <property type="protein sequence ID" value="QCI63625.1"/>
    <property type="molecule type" value="Genomic_DNA"/>
</dbReference>
<dbReference type="Proteomes" id="UP000298781">
    <property type="component" value="Chromosome"/>
</dbReference>
<name>A0A4D7AVN4_9HYPH</name>
<dbReference type="PANTHER" id="PTHR13794">
    <property type="entry name" value="ENOLASE SUPERFAMILY, MANDELATE RACEMASE"/>
    <property type="match status" value="1"/>
</dbReference>
<accession>A0A4D7AVN4</accession>
<keyword evidence="3" id="KW-0460">Magnesium</keyword>
<evidence type="ECO:0000313" key="5">
    <source>
        <dbReference type="EMBL" id="QCI63625.1"/>
    </source>
</evidence>
<gene>
    <name evidence="5" type="ORF">E8M01_04855</name>
</gene>
<sequence length="123" mass="13436">MGNLLWSHHARPHTKFLTLPGAVHFVQPDVTRLAGITEYIRVADIAHGARLPVVAHAGDMSQVHVHLAYWHPASAMLEYIPWIKDCFEEPIAVVDGDFLRPGRPGAGTAVKHEAFAGFAQALA</sequence>
<protein>
    <recommendedName>
        <fullName evidence="4">Enolase C-terminal domain-containing protein</fullName>
    </recommendedName>
</protein>
<dbReference type="KEGG" id="pstg:E8M01_04855"/>
<dbReference type="SUPFAM" id="SSF51604">
    <property type="entry name" value="Enolase C-terminal domain-like"/>
    <property type="match status" value="1"/>
</dbReference>
<evidence type="ECO:0000256" key="1">
    <source>
        <dbReference type="ARBA" id="ARBA00001946"/>
    </source>
</evidence>
<keyword evidence="6" id="KW-1185">Reference proteome</keyword>
<dbReference type="GO" id="GO:0016836">
    <property type="term" value="F:hydro-lyase activity"/>
    <property type="evidence" value="ECO:0007669"/>
    <property type="project" value="TreeGrafter"/>
</dbReference>
<dbReference type="InterPro" id="IPR046945">
    <property type="entry name" value="RHMD-like"/>
</dbReference>
<dbReference type="InterPro" id="IPR036849">
    <property type="entry name" value="Enolase-like_C_sf"/>
</dbReference>
<feature type="domain" description="Enolase C-terminal" evidence="4">
    <location>
        <begin position="20"/>
        <end position="113"/>
    </location>
</feature>
<organism evidence="5 6">
    <name type="scientific">Phreatobacter stygius</name>
    <dbReference type="NCBI Taxonomy" id="1940610"/>
    <lineage>
        <taxon>Bacteria</taxon>
        <taxon>Pseudomonadati</taxon>
        <taxon>Pseudomonadota</taxon>
        <taxon>Alphaproteobacteria</taxon>
        <taxon>Hyphomicrobiales</taxon>
        <taxon>Phreatobacteraceae</taxon>
        <taxon>Phreatobacter</taxon>
    </lineage>
</organism>
<comment type="cofactor">
    <cofactor evidence="1">
        <name>Mg(2+)</name>
        <dbReference type="ChEBI" id="CHEBI:18420"/>
    </cofactor>
</comment>
<dbReference type="GO" id="GO:0000287">
    <property type="term" value="F:magnesium ion binding"/>
    <property type="evidence" value="ECO:0007669"/>
    <property type="project" value="TreeGrafter"/>
</dbReference>
<evidence type="ECO:0000313" key="6">
    <source>
        <dbReference type="Proteomes" id="UP000298781"/>
    </source>
</evidence>
<proteinExistence type="predicted"/>
<dbReference type="OrthoDB" id="9802699at2"/>
<reference evidence="5 6" key="1">
    <citation type="submission" date="2019-04" db="EMBL/GenBank/DDBJ databases">
        <title>Phreatobacter aquaticus sp. nov.</title>
        <authorList>
            <person name="Choi A."/>
        </authorList>
    </citation>
    <scope>NUCLEOTIDE SEQUENCE [LARGE SCALE GENOMIC DNA]</scope>
    <source>
        <strain evidence="5 6">KCTC 52518</strain>
    </source>
</reference>
<dbReference type="PANTHER" id="PTHR13794:SF58">
    <property type="entry name" value="MITOCHONDRIAL ENOLASE SUPERFAMILY MEMBER 1"/>
    <property type="match status" value="1"/>
</dbReference>